<evidence type="ECO:0000313" key="3">
    <source>
        <dbReference type="Proteomes" id="UP000324629"/>
    </source>
</evidence>
<reference evidence="2 3" key="1">
    <citation type="journal article" date="2019" name="Gigascience">
        <title>Whole-genome sequence of the oriental lung fluke Paragonimus westermani.</title>
        <authorList>
            <person name="Oey H."/>
            <person name="Zakrzewski M."/>
            <person name="Narain K."/>
            <person name="Devi K.R."/>
            <person name="Agatsuma T."/>
            <person name="Nawaratna S."/>
            <person name="Gobert G.N."/>
            <person name="Jones M.K."/>
            <person name="Ragan M.A."/>
            <person name="McManus D.P."/>
            <person name="Krause L."/>
        </authorList>
    </citation>
    <scope>NUCLEOTIDE SEQUENCE [LARGE SCALE GENOMIC DNA]</scope>
    <source>
        <strain evidence="2 3">IND2009</strain>
    </source>
</reference>
<evidence type="ECO:0000256" key="1">
    <source>
        <dbReference type="SAM" id="Phobius"/>
    </source>
</evidence>
<sequence>MSGGASLDSTNVHMNFPLLLQDYCVMVIGSLFLFHYDLMHQVIYTPVT</sequence>
<dbReference type="EMBL" id="QNGE01000163">
    <property type="protein sequence ID" value="KAA3681624.1"/>
    <property type="molecule type" value="Genomic_DNA"/>
</dbReference>
<keyword evidence="1" id="KW-0472">Membrane</keyword>
<evidence type="ECO:0000313" key="2">
    <source>
        <dbReference type="EMBL" id="KAA3681624.1"/>
    </source>
</evidence>
<keyword evidence="1" id="KW-0812">Transmembrane</keyword>
<dbReference type="Proteomes" id="UP000324629">
    <property type="component" value="Unassembled WGS sequence"/>
</dbReference>
<keyword evidence="3" id="KW-1185">Reference proteome</keyword>
<feature type="transmembrane region" description="Helical" evidence="1">
    <location>
        <begin position="20"/>
        <end position="38"/>
    </location>
</feature>
<proteinExistence type="predicted"/>
<dbReference type="AlphaFoldDB" id="A0A5J4P175"/>
<organism evidence="2 3">
    <name type="scientific">Paragonimus westermani</name>
    <dbReference type="NCBI Taxonomy" id="34504"/>
    <lineage>
        <taxon>Eukaryota</taxon>
        <taxon>Metazoa</taxon>
        <taxon>Spiralia</taxon>
        <taxon>Lophotrochozoa</taxon>
        <taxon>Platyhelminthes</taxon>
        <taxon>Trematoda</taxon>
        <taxon>Digenea</taxon>
        <taxon>Plagiorchiida</taxon>
        <taxon>Troglotremata</taxon>
        <taxon>Troglotrematidae</taxon>
        <taxon>Paragonimus</taxon>
    </lineage>
</organism>
<comment type="caution">
    <text evidence="2">The sequence shown here is derived from an EMBL/GenBank/DDBJ whole genome shotgun (WGS) entry which is preliminary data.</text>
</comment>
<accession>A0A5J4P175</accession>
<name>A0A5J4P175_9TREM</name>
<protein>
    <submittedName>
        <fullName evidence="2">Uncharacterized protein</fullName>
    </submittedName>
</protein>
<gene>
    <name evidence="2" type="ORF">DEA37_0003675</name>
</gene>
<keyword evidence="1" id="KW-1133">Transmembrane helix</keyword>